<dbReference type="Proteomes" id="UP000078396">
    <property type="component" value="Unassembled WGS sequence"/>
</dbReference>
<name>A0A178LP79_MYCIR</name>
<accession>A0A178LP79</accession>
<dbReference type="Gene3D" id="3.40.50.300">
    <property type="entry name" value="P-loop containing nucleotide triphosphate hydrolases"/>
    <property type="match status" value="1"/>
</dbReference>
<dbReference type="InterPro" id="IPR027417">
    <property type="entry name" value="P-loop_NTPase"/>
</dbReference>
<dbReference type="AlphaFoldDB" id="A0A178LP79"/>
<evidence type="ECO:0008006" key="4">
    <source>
        <dbReference type="Google" id="ProtNLM"/>
    </source>
</evidence>
<dbReference type="SUPFAM" id="SSF52540">
    <property type="entry name" value="P-loop containing nucleoside triphosphate hydrolases"/>
    <property type="match status" value="1"/>
</dbReference>
<organism evidence="2 3">
    <name type="scientific">Mycolicibacterium iranicum</name>
    <name type="common">Mycobacterium iranicum</name>
    <dbReference type="NCBI Taxonomy" id="912594"/>
    <lineage>
        <taxon>Bacteria</taxon>
        <taxon>Bacillati</taxon>
        <taxon>Actinomycetota</taxon>
        <taxon>Actinomycetes</taxon>
        <taxon>Mycobacteriales</taxon>
        <taxon>Mycobacteriaceae</taxon>
        <taxon>Mycolicibacterium</taxon>
    </lineage>
</organism>
<evidence type="ECO:0000256" key="1">
    <source>
        <dbReference type="SAM" id="MobiDB-lite"/>
    </source>
</evidence>
<dbReference type="EMBL" id="LWCS01000044">
    <property type="protein sequence ID" value="OAN34295.1"/>
    <property type="molecule type" value="Genomic_DNA"/>
</dbReference>
<gene>
    <name evidence="2" type="ORF">A4X20_26985</name>
</gene>
<evidence type="ECO:0000313" key="3">
    <source>
        <dbReference type="Proteomes" id="UP000078396"/>
    </source>
</evidence>
<dbReference type="Pfam" id="PF13481">
    <property type="entry name" value="AAA_25"/>
    <property type="match status" value="1"/>
</dbReference>
<sequence>MDARARQALSLGAPLDIFDWTPVVTDEVRQSNLDALLKWEANLERKREARQHNRNGYTPDENRKRHIALTILANVERKLSEAAEGERDTATCNAIYDLGKFVNEDCLSQAEVSQAIERAAKSNGLAEDRSNGGLTKIKRDVPRRLTKAHRDGTTVDWTRFDWLYDDERHDARAGDSSESGKDTADEFDENETPRLATGLLTRTDLLALPNPEPLIDNVLDQGTTALLYGRWGTLKTFIALDWAASVATGRQWQGRTTIERRVLYIVGEGAWGFKGRVQSWETGWQQTIADDSFSVMPMPVNLLKASEVAELAALITWGRYGLVILDTLARCMVGGEENSAKDSGVVVDSMTRLRDATPGGRGVVIGVHHAGKDTKTLRGSSAFEAGVDTVYFTSRDEQVVTLTREKRKDGPESDVHLLEFDSIPGTLSGTLRMSHGMSHDAETGERAATLRLIMSQHFSLTGASAAELRRLVVDDGPLTRATFYRALSDLLKEGWLTNTGSDKRPFYRIATAN</sequence>
<evidence type="ECO:0000313" key="2">
    <source>
        <dbReference type="EMBL" id="OAN34295.1"/>
    </source>
</evidence>
<protein>
    <recommendedName>
        <fullName evidence="4">AAA family ATPase</fullName>
    </recommendedName>
</protein>
<feature type="compositionally biased region" description="Basic and acidic residues" evidence="1">
    <location>
        <begin position="170"/>
        <end position="184"/>
    </location>
</feature>
<reference evidence="2 3" key="1">
    <citation type="submission" date="2016-04" db="EMBL/GenBank/DDBJ databases">
        <title>Draft Genome Sequences of Staphylococcus capitis Strain H36, S. capitis Strain H65, S. cohnii Strain H62, S. hominis Strain H69, Mycobacterium iranicum Strain H39, Plantibacter sp. Strain H53, Pseudomonas oryzihabitans Strain H72, and Microbacterium sp. Strain H83, isolated from residential settings.</title>
        <authorList>
            <person name="Lymperopoulou D."/>
            <person name="Adams R.I."/>
            <person name="Lindow S."/>
            <person name="Coil D.A."/>
            <person name="Jospin G."/>
            <person name="Eisen J.A."/>
        </authorList>
    </citation>
    <scope>NUCLEOTIDE SEQUENCE [LARGE SCALE GENOMIC DNA]</scope>
    <source>
        <strain evidence="2 3">H39</strain>
    </source>
</reference>
<proteinExistence type="predicted"/>
<feature type="region of interest" description="Disordered" evidence="1">
    <location>
        <begin position="170"/>
        <end position="193"/>
    </location>
</feature>
<comment type="caution">
    <text evidence="2">The sequence shown here is derived from an EMBL/GenBank/DDBJ whole genome shotgun (WGS) entry which is preliminary data.</text>
</comment>